<dbReference type="EMBL" id="JBHUGF010000010">
    <property type="protein sequence ID" value="MFD1991511.1"/>
    <property type="molecule type" value="Genomic_DNA"/>
</dbReference>
<evidence type="ECO:0000313" key="1">
    <source>
        <dbReference type="EMBL" id="MFD1991511.1"/>
    </source>
</evidence>
<dbReference type="Proteomes" id="UP001597403">
    <property type="component" value="Unassembled WGS sequence"/>
</dbReference>
<gene>
    <name evidence="1" type="ORF">ACFSGI_16205</name>
</gene>
<evidence type="ECO:0000313" key="2">
    <source>
        <dbReference type="Proteomes" id="UP001597403"/>
    </source>
</evidence>
<proteinExistence type="predicted"/>
<comment type="caution">
    <text evidence="1">The sequence shown here is derived from an EMBL/GenBank/DDBJ whole genome shotgun (WGS) entry which is preliminary data.</text>
</comment>
<organism evidence="1 2">
    <name type="scientific">Paenibacillus nicotianae</name>
    <dbReference type="NCBI Taxonomy" id="1526551"/>
    <lineage>
        <taxon>Bacteria</taxon>
        <taxon>Bacillati</taxon>
        <taxon>Bacillota</taxon>
        <taxon>Bacilli</taxon>
        <taxon>Bacillales</taxon>
        <taxon>Paenibacillaceae</taxon>
        <taxon>Paenibacillus</taxon>
    </lineage>
</organism>
<reference evidence="2" key="1">
    <citation type="journal article" date="2019" name="Int. J. Syst. Evol. Microbiol.">
        <title>The Global Catalogue of Microorganisms (GCM) 10K type strain sequencing project: providing services to taxonomists for standard genome sequencing and annotation.</title>
        <authorList>
            <consortium name="The Broad Institute Genomics Platform"/>
            <consortium name="The Broad Institute Genome Sequencing Center for Infectious Disease"/>
            <person name="Wu L."/>
            <person name="Ma J."/>
        </authorList>
    </citation>
    <scope>NUCLEOTIDE SEQUENCE [LARGE SCALE GENOMIC DNA]</scope>
    <source>
        <strain evidence="2">CGMCC 1.15067</strain>
    </source>
</reference>
<accession>A0ABW4UYD9</accession>
<protein>
    <submittedName>
        <fullName evidence="1">Uncharacterized protein</fullName>
    </submittedName>
</protein>
<name>A0ABW4UYD9_9BACL</name>
<keyword evidence="2" id="KW-1185">Reference proteome</keyword>
<sequence>MSKFYMVREEKYSSYIQETLNQLIQKEQLELLETGHLATTQDKILLYCSTNDDENDDWPYKYIYYLNETARLLFELNNIALTYVATIPEIALPSNCSKLIETIRSV</sequence>
<dbReference type="RefSeq" id="WP_204825235.1">
    <property type="nucleotide sequence ID" value="NZ_JBHUGF010000010.1"/>
</dbReference>